<organism evidence="5 6">
    <name type="scientific">Streptosporangium album</name>
    <dbReference type="NCBI Taxonomy" id="47479"/>
    <lineage>
        <taxon>Bacteria</taxon>
        <taxon>Bacillati</taxon>
        <taxon>Actinomycetota</taxon>
        <taxon>Actinomycetes</taxon>
        <taxon>Streptosporangiales</taxon>
        <taxon>Streptosporangiaceae</taxon>
        <taxon>Streptosporangium</taxon>
    </lineage>
</organism>
<proteinExistence type="predicted"/>
<name>A0A7W7WD39_9ACTN</name>
<accession>A0A7W7WD39</accession>
<dbReference type="InterPro" id="IPR013154">
    <property type="entry name" value="ADH-like_N"/>
</dbReference>
<dbReference type="EMBL" id="JACHJU010000005">
    <property type="protein sequence ID" value="MBB4943302.1"/>
    <property type="molecule type" value="Genomic_DNA"/>
</dbReference>
<reference evidence="5 6" key="1">
    <citation type="submission" date="2020-08" db="EMBL/GenBank/DDBJ databases">
        <title>Sequencing the genomes of 1000 actinobacteria strains.</title>
        <authorList>
            <person name="Klenk H.-P."/>
        </authorList>
    </citation>
    <scope>NUCLEOTIDE SEQUENCE [LARGE SCALE GENOMIC DNA]</scope>
    <source>
        <strain evidence="5 6">DSM 43023</strain>
    </source>
</reference>
<dbReference type="GO" id="GO:0046872">
    <property type="term" value="F:metal ion binding"/>
    <property type="evidence" value="ECO:0007669"/>
    <property type="project" value="UniProtKB-KW"/>
</dbReference>
<evidence type="ECO:0000259" key="4">
    <source>
        <dbReference type="Pfam" id="PF08240"/>
    </source>
</evidence>
<evidence type="ECO:0000256" key="2">
    <source>
        <dbReference type="ARBA" id="ARBA00022723"/>
    </source>
</evidence>
<dbReference type="Pfam" id="PF08240">
    <property type="entry name" value="ADH_N"/>
    <property type="match status" value="1"/>
</dbReference>
<dbReference type="AlphaFoldDB" id="A0A7W7WD39"/>
<keyword evidence="6" id="KW-1185">Reference proteome</keyword>
<dbReference type="InterPro" id="IPR011032">
    <property type="entry name" value="GroES-like_sf"/>
</dbReference>
<dbReference type="Proteomes" id="UP000534286">
    <property type="component" value="Unassembled WGS sequence"/>
</dbReference>
<dbReference type="SUPFAM" id="SSF50129">
    <property type="entry name" value="GroES-like"/>
    <property type="match status" value="1"/>
</dbReference>
<sequence length="71" mass="7857">MRATLIYGVGDVRVQDEPDPVLQEPIDAVVRVLRSCICGSDLWPYESMPATEQGRRIGHKFLGVVEDVGSE</sequence>
<keyword evidence="2" id="KW-0479">Metal-binding</keyword>
<feature type="domain" description="Alcohol dehydrogenase-like N-terminal" evidence="4">
    <location>
        <begin position="27"/>
        <end position="70"/>
    </location>
</feature>
<evidence type="ECO:0000313" key="5">
    <source>
        <dbReference type="EMBL" id="MBB4943302.1"/>
    </source>
</evidence>
<keyword evidence="3" id="KW-0862">Zinc</keyword>
<evidence type="ECO:0000256" key="3">
    <source>
        <dbReference type="ARBA" id="ARBA00022833"/>
    </source>
</evidence>
<dbReference type="Gene3D" id="3.90.180.10">
    <property type="entry name" value="Medium-chain alcohol dehydrogenases, catalytic domain"/>
    <property type="match status" value="1"/>
</dbReference>
<evidence type="ECO:0000256" key="1">
    <source>
        <dbReference type="ARBA" id="ARBA00001947"/>
    </source>
</evidence>
<comment type="cofactor">
    <cofactor evidence="1">
        <name>Zn(2+)</name>
        <dbReference type="ChEBI" id="CHEBI:29105"/>
    </cofactor>
</comment>
<dbReference type="RefSeq" id="WP_312882882.1">
    <property type="nucleotide sequence ID" value="NZ_BAABEK010000056.1"/>
</dbReference>
<protein>
    <submittedName>
        <fullName evidence="5">Threonine dehydrogenase-like Zn-dependent dehydrogenase</fullName>
    </submittedName>
</protein>
<dbReference type="PANTHER" id="PTHR42813:SF2">
    <property type="entry name" value="DEHYDROGENASE, ZINC-CONTAINING, PUTATIVE (AFU_ORTHOLOGUE AFUA_2G02810)-RELATED"/>
    <property type="match status" value="1"/>
</dbReference>
<gene>
    <name evidence="5" type="ORF">FHR32_007702</name>
</gene>
<comment type="caution">
    <text evidence="5">The sequence shown here is derived from an EMBL/GenBank/DDBJ whole genome shotgun (WGS) entry which is preliminary data.</text>
</comment>
<evidence type="ECO:0000313" key="6">
    <source>
        <dbReference type="Proteomes" id="UP000534286"/>
    </source>
</evidence>
<dbReference type="PANTHER" id="PTHR42813">
    <property type="entry name" value="ZINC-TYPE ALCOHOL DEHYDROGENASE-LIKE"/>
    <property type="match status" value="1"/>
</dbReference>